<dbReference type="InterPro" id="IPR019649">
    <property type="entry name" value="DUF2512"/>
</dbReference>
<feature type="transmembrane region" description="Helical" evidence="1">
    <location>
        <begin position="60"/>
        <end position="81"/>
    </location>
</feature>
<evidence type="ECO:0000313" key="3">
    <source>
        <dbReference type="Proteomes" id="UP000429595"/>
    </source>
</evidence>
<keyword evidence="1" id="KW-0812">Transmembrane</keyword>
<dbReference type="EMBL" id="WEIO01000002">
    <property type="protein sequence ID" value="KAB7707825.1"/>
    <property type="molecule type" value="Genomic_DNA"/>
</dbReference>
<feature type="transmembrane region" description="Helical" evidence="1">
    <location>
        <begin position="7"/>
        <end position="27"/>
    </location>
</feature>
<protein>
    <submittedName>
        <fullName evidence="2">DUF2512 family protein</fullName>
    </submittedName>
</protein>
<comment type="caution">
    <text evidence="2">The sequence shown here is derived from an EMBL/GenBank/DDBJ whole genome shotgun (WGS) entry which is preliminary data.</text>
</comment>
<name>A0A6I1FSS0_9BACI</name>
<accession>A0A6I1FSS0</accession>
<dbReference type="AlphaFoldDB" id="A0A6I1FSS0"/>
<keyword evidence="3" id="KW-1185">Reference proteome</keyword>
<reference evidence="2 3" key="1">
    <citation type="submission" date="2019-10" db="EMBL/GenBank/DDBJ databases">
        <title>Bacillus aerolatum sp. nov., isolated from bioaerosol of sport playgrounds.</title>
        <authorList>
            <person name="Chen P."/>
            <person name="Zhang G."/>
        </authorList>
    </citation>
    <scope>NUCLEOTIDE SEQUENCE [LARGE SCALE GENOMIC DNA]</scope>
    <source>
        <strain evidence="2 3">CX253</strain>
    </source>
</reference>
<evidence type="ECO:0000256" key="1">
    <source>
        <dbReference type="SAM" id="Phobius"/>
    </source>
</evidence>
<organism evidence="2 3">
    <name type="scientific">Bacillus aerolatus</name>
    <dbReference type="NCBI Taxonomy" id="2653354"/>
    <lineage>
        <taxon>Bacteria</taxon>
        <taxon>Bacillati</taxon>
        <taxon>Bacillota</taxon>
        <taxon>Bacilli</taxon>
        <taxon>Bacillales</taxon>
        <taxon>Bacillaceae</taxon>
        <taxon>Bacillus</taxon>
    </lineage>
</organism>
<evidence type="ECO:0000313" key="2">
    <source>
        <dbReference type="EMBL" id="KAB7707825.1"/>
    </source>
</evidence>
<keyword evidence="1" id="KW-0472">Membrane</keyword>
<feature type="transmembrane region" description="Helical" evidence="1">
    <location>
        <begin position="33"/>
        <end position="53"/>
    </location>
</feature>
<gene>
    <name evidence="2" type="ORF">F9802_03700</name>
</gene>
<sequence length="124" mass="13462">MGHVKALLIKIVMVTAILFIVLGLIFNMSMTEVLLTSLVVTGTTYLIGDLLIFRSTSNALATTCDFVLAAIMVYVMGAILTEHSIPLATAIVLSSIGIAIGEWFFHMYLAKNVFPKKDSVSHID</sequence>
<dbReference type="Pfam" id="PF10710">
    <property type="entry name" value="DUF2512"/>
    <property type="match status" value="1"/>
</dbReference>
<feature type="transmembrane region" description="Helical" evidence="1">
    <location>
        <begin position="87"/>
        <end position="109"/>
    </location>
</feature>
<dbReference type="Proteomes" id="UP000429595">
    <property type="component" value="Unassembled WGS sequence"/>
</dbReference>
<dbReference type="RefSeq" id="WP_152149812.1">
    <property type="nucleotide sequence ID" value="NZ_WEIO01000002.1"/>
</dbReference>
<proteinExistence type="predicted"/>
<keyword evidence="1" id="KW-1133">Transmembrane helix</keyword>